<feature type="compositionally biased region" description="Polar residues" evidence="1">
    <location>
        <begin position="92"/>
        <end position="102"/>
    </location>
</feature>
<feature type="chain" id="PRO_5035466376" description="Secreted protein" evidence="2">
    <location>
        <begin position="40"/>
        <end position="121"/>
    </location>
</feature>
<protein>
    <recommendedName>
        <fullName evidence="5">Secreted protein</fullName>
    </recommendedName>
</protein>
<dbReference type="Proteomes" id="UP000813444">
    <property type="component" value="Unassembled WGS sequence"/>
</dbReference>
<dbReference type="AlphaFoldDB" id="A0A8K0T026"/>
<evidence type="ECO:0000256" key="1">
    <source>
        <dbReference type="SAM" id="MobiDB-lite"/>
    </source>
</evidence>
<dbReference type="EMBL" id="JAGPNK010000004">
    <property type="protein sequence ID" value="KAH7322826.1"/>
    <property type="molecule type" value="Genomic_DNA"/>
</dbReference>
<keyword evidence="4" id="KW-1185">Reference proteome</keyword>
<accession>A0A8K0T026</accession>
<comment type="caution">
    <text evidence="3">The sequence shown here is derived from an EMBL/GenBank/DDBJ whole genome shotgun (WGS) entry which is preliminary data.</text>
</comment>
<name>A0A8K0T026_9HYPO</name>
<evidence type="ECO:0000313" key="4">
    <source>
        <dbReference type="Proteomes" id="UP000813444"/>
    </source>
</evidence>
<sequence length="121" mass="13924">MTRWEGHERKILRRASTARMPSVLLLLLLLLLFLHMASSLVPVPNTTKPNEWVLPATRALPSRLRPSILSWRHHHHHIIILLRLTHHPSTLRDATQRNATQTQRKRNASPPSHPLAYSITA</sequence>
<feature type="signal peptide" evidence="2">
    <location>
        <begin position="1"/>
        <end position="39"/>
    </location>
</feature>
<feature type="region of interest" description="Disordered" evidence="1">
    <location>
        <begin position="91"/>
        <end position="121"/>
    </location>
</feature>
<evidence type="ECO:0000256" key="2">
    <source>
        <dbReference type="SAM" id="SignalP"/>
    </source>
</evidence>
<reference evidence="3" key="1">
    <citation type="journal article" date="2021" name="Nat. Commun.">
        <title>Genetic determinants of endophytism in the Arabidopsis root mycobiome.</title>
        <authorList>
            <person name="Mesny F."/>
            <person name="Miyauchi S."/>
            <person name="Thiergart T."/>
            <person name="Pickel B."/>
            <person name="Atanasova L."/>
            <person name="Karlsson M."/>
            <person name="Huettel B."/>
            <person name="Barry K.W."/>
            <person name="Haridas S."/>
            <person name="Chen C."/>
            <person name="Bauer D."/>
            <person name="Andreopoulos W."/>
            <person name="Pangilinan J."/>
            <person name="LaButti K."/>
            <person name="Riley R."/>
            <person name="Lipzen A."/>
            <person name="Clum A."/>
            <person name="Drula E."/>
            <person name="Henrissat B."/>
            <person name="Kohler A."/>
            <person name="Grigoriev I.V."/>
            <person name="Martin F.M."/>
            <person name="Hacquard S."/>
        </authorList>
    </citation>
    <scope>NUCLEOTIDE SEQUENCE</scope>
    <source>
        <strain evidence="3">MPI-CAGE-CH-0235</strain>
    </source>
</reference>
<proteinExistence type="predicted"/>
<keyword evidence="2" id="KW-0732">Signal</keyword>
<evidence type="ECO:0000313" key="3">
    <source>
        <dbReference type="EMBL" id="KAH7322826.1"/>
    </source>
</evidence>
<gene>
    <name evidence="3" type="ORF">B0I35DRAFT_188870</name>
</gene>
<evidence type="ECO:0008006" key="5">
    <source>
        <dbReference type="Google" id="ProtNLM"/>
    </source>
</evidence>
<organism evidence="3 4">
    <name type="scientific">Stachybotrys elegans</name>
    <dbReference type="NCBI Taxonomy" id="80388"/>
    <lineage>
        <taxon>Eukaryota</taxon>
        <taxon>Fungi</taxon>
        <taxon>Dikarya</taxon>
        <taxon>Ascomycota</taxon>
        <taxon>Pezizomycotina</taxon>
        <taxon>Sordariomycetes</taxon>
        <taxon>Hypocreomycetidae</taxon>
        <taxon>Hypocreales</taxon>
        <taxon>Stachybotryaceae</taxon>
        <taxon>Stachybotrys</taxon>
    </lineage>
</organism>